<accession>A0A0E2E6Y8</accession>
<evidence type="ECO:0000313" key="5">
    <source>
        <dbReference type="EMBL" id="EMB35055.1"/>
    </source>
</evidence>
<feature type="domain" description="ABC transporter" evidence="4">
    <location>
        <begin position="2"/>
        <end position="235"/>
    </location>
</feature>
<dbReference type="SUPFAM" id="SSF52540">
    <property type="entry name" value="P-loop containing nucleoside triphosphate hydrolases"/>
    <property type="match status" value="1"/>
</dbReference>
<dbReference type="CDD" id="cd03230">
    <property type="entry name" value="ABC_DR_subfamily_A"/>
    <property type="match status" value="1"/>
</dbReference>
<evidence type="ECO:0000256" key="2">
    <source>
        <dbReference type="ARBA" id="ARBA00022741"/>
    </source>
</evidence>
<reference evidence="5" key="1">
    <citation type="submission" date="2012-01" db="EMBL/GenBank/DDBJ databases">
        <title>The Genome Sequence of Treponema denticola H-22.</title>
        <authorList>
            <consortium name="The Broad Institute Genome Sequencing Platform"/>
            <person name="Earl A."/>
            <person name="Ward D."/>
            <person name="Feldgarden M."/>
            <person name="Gevers D."/>
            <person name="Blanton J.M."/>
            <person name="Fenno C.J."/>
            <person name="Baranova O.V."/>
            <person name="Mathney J."/>
            <person name="Dewhirst F.E."/>
            <person name="Izard J."/>
            <person name="Young S.K."/>
            <person name="Zeng Q."/>
            <person name="Gargeya S."/>
            <person name="Fitzgerald M."/>
            <person name="Haas B."/>
            <person name="Abouelleil A."/>
            <person name="Alvarado L."/>
            <person name="Arachchi H.M."/>
            <person name="Berlin A."/>
            <person name="Chapman S.B."/>
            <person name="Gearin G."/>
            <person name="Goldberg J."/>
            <person name="Griggs A."/>
            <person name="Gujja S."/>
            <person name="Hansen M."/>
            <person name="Heiman D."/>
            <person name="Howarth C."/>
            <person name="Larimer J."/>
            <person name="Lui A."/>
            <person name="MacDonald P.J.P."/>
            <person name="McCowen C."/>
            <person name="Montmayeur A."/>
            <person name="Murphy C."/>
            <person name="Neiman D."/>
            <person name="Pearson M."/>
            <person name="Priest M."/>
            <person name="Roberts A."/>
            <person name="Saif S."/>
            <person name="Shea T."/>
            <person name="Sisk P."/>
            <person name="Stolte C."/>
            <person name="Sykes S."/>
            <person name="Wortman J."/>
            <person name="Nusbaum C."/>
            <person name="Birren B."/>
        </authorList>
    </citation>
    <scope>NUCLEOTIDE SEQUENCE [LARGE SCALE GENOMIC DNA]</scope>
    <source>
        <strain evidence="5">H-22</strain>
    </source>
</reference>
<dbReference type="SMART" id="SM00382">
    <property type="entry name" value="AAA"/>
    <property type="match status" value="1"/>
</dbReference>
<dbReference type="Pfam" id="PF00005">
    <property type="entry name" value="ABC_tran"/>
    <property type="match status" value="1"/>
</dbReference>
<keyword evidence="2" id="KW-0547">Nucleotide-binding</keyword>
<dbReference type="PANTHER" id="PTHR42939">
    <property type="entry name" value="ABC TRANSPORTER ATP-BINDING PROTEIN ALBC-RELATED"/>
    <property type="match status" value="1"/>
</dbReference>
<comment type="caution">
    <text evidence="5">The sequence shown here is derived from an EMBL/GenBank/DDBJ whole genome shotgun (WGS) entry which is preliminary data.</text>
</comment>
<gene>
    <name evidence="5" type="ORF">HMPREF9726_00821</name>
</gene>
<sequence length="261" mass="29111">MLKVQNLSKYYGSKKTQVVGCKNISFELKTGEITSLLGLNGAGKSSIINCISGYYTPDEGDAFIDSYSILTDGLKAKKLLGILYEQNPLYSNMAVHDFLYFAGQMHGIEKDKLDAALNEVIDFCEIDEVKNHLIKSLSKGFKQRVGLAQAVLHNPPLIILDEPASGFDSVQVKDFEKKILHIAKEKTILICTHDLRQAAELCSNHILLNKGEIIAVGNLLEIKEQLQAEGCDFDSEINYTVLEKAFEFFAGINKNEFRKNE</sequence>
<protein>
    <recommendedName>
        <fullName evidence="4">ABC transporter domain-containing protein</fullName>
    </recommendedName>
</protein>
<evidence type="ECO:0000259" key="4">
    <source>
        <dbReference type="PROSITE" id="PS50893"/>
    </source>
</evidence>
<dbReference type="AlphaFoldDB" id="A0A0E2E6Y8"/>
<dbReference type="EMBL" id="AGDV01000006">
    <property type="protein sequence ID" value="EMB35055.1"/>
    <property type="molecule type" value="Genomic_DNA"/>
</dbReference>
<proteinExistence type="predicted"/>
<dbReference type="GO" id="GO:0005524">
    <property type="term" value="F:ATP binding"/>
    <property type="evidence" value="ECO:0007669"/>
    <property type="project" value="UniProtKB-KW"/>
</dbReference>
<dbReference type="GO" id="GO:0016887">
    <property type="term" value="F:ATP hydrolysis activity"/>
    <property type="evidence" value="ECO:0007669"/>
    <property type="project" value="InterPro"/>
</dbReference>
<evidence type="ECO:0000256" key="3">
    <source>
        <dbReference type="ARBA" id="ARBA00022840"/>
    </source>
</evidence>
<dbReference type="PANTHER" id="PTHR42939:SF1">
    <property type="entry name" value="ABC TRANSPORTER ATP-BINDING PROTEIN ALBC-RELATED"/>
    <property type="match status" value="1"/>
</dbReference>
<dbReference type="Gene3D" id="3.40.50.300">
    <property type="entry name" value="P-loop containing nucleotide triphosphate hydrolases"/>
    <property type="match status" value="1"/>
</dbReference>
<dbReference type="Proteomes" id="UP000011705">
    <property type="component" value="Chromosome"/>
</dbReference>
<dbReference type="InterPro" id="IPR051782">
    <property type="entry name" value="ABC_Transporter_VariousFunc"/>
</dbReference>
<keyword evidence="1" id="KW-0813">Transport</keyword>
<dbReference type="InterPro" id="IPR003439">
    <property type="entry name" value="ABC_transporter-like_ATP-bd"/>
</dbReference>
<organism evidence="5">
    <name type="scientific">Treponema denticola H-22</name>
    <dbReference type="NCBI Taxonomy" id="999432"/>
    <lineage>
        <taxon>Bacteria</taxon>
        <taxon>Pseudomonadati</taxon>
        <taxon>Spirochaetota</taxon>
        <taxon>Spirochaetia</taxon>
        <taxon>Spirochaetales</taxon>
        <taxon>Treponemataceae</taxon>
        <taxon>Treponema</taxon>
    </lineage>
</organism>
<dbReference type="HOGENOM" id="CLU_000604_1_2_12"/>
<dbReference type="RefSeq" id="WP_002683683.1">
    <property type="nucleotide sequence ID" value="NZ_CM001795.1"/>
</dbReference>
<dbReference type="PATRIC" id="fig|999432.5.peg.853"/>
<name>A0A0E2E6Y8_TREDN</name>
<dbReference type="InterPro" id="IPR003593">
    <property type="entry name" value="AAA+_ATPase"/>
</dbReference>
<evidence type="ECO:0000256" key="1">
    <source>
        <dbReference type="ARBA" id="ARBA00022448"/>
    </source>
</evidence>
<keyword evidence="3" id="KW-0067">ATP-binding</keyword>
<dbReference type="PROSITE" id="PS50893">
    <property type="entry name" value="ABC_TRANSPORTER_2"/>
    <property type="match status" value="1"/>
</dbReference>
<dbReference type="InterPro" id="IPR027417">
    <property type="entry name" value="P-loop_NTPase"/>
</dbReference>